<dbReference type="Pfam" id="PF13765">
    <property type="entry name" value="PRY"/>
    <property type="match status" value="1"/>
</dbReference>
<evidence type="ECO:0000313" key="3">
    <source>
        <dbReference type="Proteomes" id="UP001221898"/>
    </source>
</evidence>
<dbReference type="InterPro" id="IPR006574">
    <property type="entry name" value="PRY"/>
</dbReference>
<dbReference type="InterPro" id="IPR001870">
    <property type="entry name" value="B30.2/SPRY"/>
</dbReference>
<dbReference type="AlphaFoldDB" id="A0AAD7W0Z8"/>
<dbReference type="SMART" id="SM00589">
    <property type="entry name" value="PRY"/>
    <property type="match status" value="1"/>
</dbReference>
<dbReference type="InterPro" id="IPR050143">
    <property type="entry name" value="TRIM/RBCC"/>
</dbReference>
<dbReference type="EMBL" id="JAINUG010000427">
    <property type="protein sequence ID" value="KAJ8371852.1"/>
    <property type="molecule type" value="Genomic_DNA"/>
</dbReference>
<dbReference type="Gene3D" id="2.60.120.920">
    <property type="match status" value="1"/>
</dbReference>
<evidence type="ECO:0000313" key="2">
    <source>
        <dbReference type="EMBL" id="KAJ8371852.1"/>
    </source>
</evidence>
<dbReference type="PROSITE" id="PS50188">
    <property type="entry name" value="B302_SPRY"/>
    <property type="match status" value="1"/>
</dbReference>
<name>A0AAD7W0Z8_9TELE</name>
<dbReference type="InterPro" id="IPR043136">
    <property type="entry name" value="B30.2/SPRY_sf"/>
</dbReference>
<gene>
    <name evidence="2" type="ORF">AAFF_G00299470</name>
</gene>
<dbReference type="Pfam" id="PF00622">
    <property type="entry name" value="SPRY"/>
    <property type="match status" value="1"/>
</dbReference>
<dbReference type="PANTHER" id="PTHR24103">
    <property type="entry name" value="E3 UBIQUITIN-PROTEIN LIGASE TRIM"/>
    <property type="match status" value="1"/>
</dbReference>
<dbReference type="InterPro" id="IPR003877">
    <property type="entry name" value="SPRY_dom"/>
</dbReference>
<dbReference type="InterPro" id="IPR003879">
    <property type="entry name" value="Butyrophylin_SPRY"/>
</dbReference>
<accession>A0AAD7W0Z8</accession>
<protein>
    <recommendedName>
        <fullName evidence="1">B30.2/SPRY domain-containing protein</fullName>
    </recommendedName>
</protein>
<dbReference type="SUPFAM" id="SSF49899">
    <property type="entry name" value="Concanavalin A-like lectins/glucanases"/>
    <property type="match status" value="1"/>
</dbReference>
<dbReference type="InterPro" id="IPR013320">
    <property type="entry name" value="ConA-like_dom_sf"/>
</dbReference>
<dbReference type="SMART" id="SM00449">
    <property type="entry name" value="SPRY"/>
    <property type="match status" value="1"/>
</dbReference>
<proteinExistence type="predicted"/>
<comment type="caution">
    <text evidence="2">The sequence shown here is derived from an EMBL/GenBank/DDBJ whole genome shotgun (WGS) entry which is preliminary data.</text>
</comment>
<evidence type="ECO:0000259" key="1">
    <source>
        <dbReference type="PROSITE" id="PS50188"/>
    </source>
</evidence>
<sequence>MMSGTLIDVAKHQGNLKYRVWEKMLEIVQYTPVILDPNTASPFHYLSEELTSVRYIEMKQHLPENPERFRAFPFILGRDGLGPGRHSWEVEVGESCLWIIGVAKGSINRNGGVAKGSMNCNGAMAEGPGEGPWCIRHSDGRYIGTSLSPTVTETPLAVRRPPRSVRVQLDWDEGELSFTDAANGTLLHTIRGLPITERLFPIFCPSQDSLPLRICTQAMLAARPTPPTLPTQPYQGCDIM</sequence>
<dbReference type="PRINTS" id="PR01407">
    <property type="entry name" value="BUTYPHLNCDUF"/>
</dbReference>
<feature type="domain" description="B30.2/SPRY" evidence="1">
    <location>
        <begin position="13"/>
        <end position="221"/>
    </location>
</feature>
<dbReference type="Proteomes" id="UP001221898">
    <property type="component" value="Unassembled WGS sequence"/>
</dbReference>
<reference evidence="2" key="1">
    <citation type="journal article" date="2023" name="Science">
        <title>Genome structures resolve the early diversification of teleost fishes.</title>
        <authorList>
            <person name="Parey E."/>
            <person name="Louis A."/>
            <person name="Montfort J."/>
            <person name="Bouchez O."/>
            <person name="Roques C."/>
            <person name="Iampietro C."/>
            <person name="Lluch J."/>
            <person name="Castinel A."/>
            <person name="Donnadieu C."/>
            <person name="Desvignes T."/>
            <person name="Floi Bucao C."/>
            <person name="Jouanno E."/>
            <person name="Wen M."/>
            <person name="Mejri S."/>
            <person name="Dirks R."/>
            <person name="Jansen H."/>
            <person name="Henkel C."/>
            <person name="Chen W.J."/>
            <person name="Zahm M."/>
            <person name="Cabau C."/>
            <person name="Klopp C."/>
            <person name="Thompson A.W."/>
            <person name="Robinson-Rechavi M."/>
            <person name="Braasch I."/>
            <person name="Lecointre G."/>
            <person name="Bobe J."/>
            <person name="Postlethwait J.H."/>
            <person name="Berthelot C."/>
            <person name="Roest Crollius H."/>
            <person name="Guiguen Y."/>
        </authorList>
    </citation>
    <scope>NUCLEOTIDE SEQUENCE</scope>
    <source>
        <strain evidence="2">NC1722</strain>
    </source>
</reference>
<keyword evidence="3" id="KW-1185">Reference proteome</keyword>
<organism evidence="2 3">
    <name type="scientific">Aldrovandia affinis</name>
    <dbReference type="NCBI Taxonomy" id="143900"/>
    <lineage>
        <taxon>Eukaryota</taxon>
        <taxon>Metazoa</taxon>
        <taxon>Chordata</taxon>
        <taxon>Craniata</taxon>
        <taxon>Vertebrata</taxon>
        <taxon>Euteleostomi</taxon>
        <taxon>Actinopterygii</taxon>
        <taxon>Neopterygii</taxon>
        <taxon>Teleostei</taxon>
        <taxon>Notacanthiformes</taxon>
        <taxon>Halosauridae</taxon>
        <taxon>Aldrovandia</taxon>
    </lineage>
</organism>